<evidence type="ECO:0000313" key="2">
    <source>
        <dbReference type="Proteomes" id="UP000441523"/>
    </source>
</evidence>
<sequence length="76" mass="8504">MRDITIHAAGTSLDDRREEIRAATRLERSVSATLQAIAAACAERDAPPVYAARRHLAEVYGVARLRKRMEEVRRSA</sequence>
<proteinExistence type="predicted"/>
<organism evidence="1 2">
    <name type="scientific">Methylobacterium planeticum</name>
    <dbReference type="NCBI Taxonomy" id="2615211"/>
    <lineage>
        <taxon>Bacteria</taxon>
        <taxon>Pseudomonadati</taxon>
        <taxon>Pseudomonadota</taxon>
        <taxon>Alphaproteobacteria</taxon>
        <taxon>Hyphomicrobiales</taxon>
        <taxon>Methylobacteriaceae</taxon>
        <taxon>Methylobacterium</taxon>
    </lineage>
</organism>
<dbReference type="Proteomes" id="UP000441523">
    <property type="component" value="Unassembled WGS sequence"/>
</dbReference>
<comment type="caution">
    <text evidence="1">The sequence shown here is derived from an EMBL/GenBank/DDBJ whole genome shotgun (WGS) entry which is preliminary data.</text>
</comment>
<keyword evidence="2" id="KW-1185">Reference proteome</keyword>
<protein>
    <submittedName>
        <fullName evidence="1">Uncharacterized protein</fullName>
    </submittedName>
</protein>
<reference evidence="1 2" key="1">
    <citation type="submission" date="2019-09" db="EMBL/GenBank/DDBJ databases">
        <title>YIM 132548 draft genome.</title>
        <authorList>
            <person name="Jiang L."/>
        </authorList>
    </citation>
    <scope>NUCLEOTIDE SEQUENCE [LARGE SCALE GENOMIC DNA]</scope>
    <source>
        <strain evidence="1 2">YIM 132548</strain>
    </source>
</reference>
<evidence type="ECO:0000313" key="1">
    <source>
        <dbReference type="EMBL" id="KAB1075817.1"/>
    </source>
</evidence>
<dbReference type="EMBL" id="VZZJ01000002">
    <property type="protein sequence ID" value="KAB1075817.1"/>
    <property type="molecule type" value="Genomic_DNA"/>
</dbReference>
<accession>A0A6N6MZF6</accession>
<dbReference type="AlphaFoldDB" id="A0A6N6MZF6"/>
<gene>
    <name evidence="1" type="ORF">F6X51_03500</name>
</gene>
<name>A0A6N6MZF6_9HYPH</name>